<evidence type="ECO:0000313" key="1">
    <source>
        <dbReference type="EMBL" id="KAJ8959146.1"/>
    </source>
</evidence>
<organism evidence="1 2">
    <name type="scientific">Aromia moschata</name>
    <dbReference type="NCBI Taxonomy" id="1265417"/>
    <lineage>
        <taxon>Eukaryota</taxon>
        <taxon>Metazoa</taxon>
        <taxon>Ecdysozoa</taxon>
        <taxon>Arthropoda</taxon>
        <taxon>Hexapoda</taxon>
        <taxon>Insecta</taxon>
        <taxon>Pterygota</taxon>
        <taxon>Neoptera</taxon>
        <taxon>Endopterygota</taxon>
        <taxon>Coleoptera</taxon>
        <taxon>Polyphaga</taxon>
        <taxon>Cucujiformia</taxon>
        <taxon>Chrysomeloidea</taxon>
        <taxon>Cerambycidae</taxon>
        <taxon>Cerambycinae</taxon>
        <taxon>Callichromatini</taxon>
        <taxon>Aromia</taxon>
    </lineage>
</organism>
<keyword evidence="2" id="KW-1185">Reference proteome</keyword>
<comment type="caution">
    <text evidence="1">The sequence shown here is derived from an EMBL/GenBank/DDBJ whole genome shotgun (WGS) entry which is preliminary data.</text>
</comment>
<gene>
    <name evidence="1" type="ORF">NQ318_022407</name>
</gene>
<name>A0AAV8Z7G6_9CUCU</name>
<evidence type="ECO:0000313" key="2">
    <source>
        <dbReference type="Proteomes" id="UP001162162"/>
    </source>
</evidence>
<accession>A0AAV8Z7G6</accession>
<reference evidence="1" key="1">
    <citation type="journal article" date="2023" name="Insect Mol. Biol.">
        <title>Genome sequencing provides insights into the evolution of gene families encoding plant cell wall-degrading enzymes in longhorned beetles.</title>
        <authorList>
            <person name="Shin N.R."/>
            <person name="Okamura Y."/>
            <person name="Kirsch R."/>
            <person name="Pauchet Y."/>
        </authorList>
    </citation>
    <scope>NUCLEOTIDE SEQUENCE</scope>
    <source>
        <strain evidence="1">AMC_N1</strain>
    </source>
</reference>
<dbReference type="EMBL" id="JAPWTK010000014">
    <property type="protein sequence ID" value="KAJ8959146.1"/>
    <property type="molecule type" value="Genomic_DNA"/>
</dbReference>
<proteinExistence type="predicted"/>
<protein>
    <submittedName>
        <fullName evidence="1">Uncharacterized protein</fullName>
    </submittedName>
</protein>
<sequence length="138" mass="15897">MYPSPVPNTPSQNGALPTSPFNGGLQYTPFFNGVRPHSPSYNASSHRFSFNSSEYRLARTESTNSNKELIEELKVKLMKTNSIKEAVTENIYKECQNLDEILEAHDRTDTYIAFWKLIFSKMVDREFRIVVDLELTRV</sequence>
<dbReference type="AlphaFoldDB" id="A0AAV8Z7G6"/>
<dbReference type="Proteomes" id="UP001162162">
    <property type="component" value="Unassembled WGS sequence"/>
</dbReference>